<accession>E9H4G5</accession>
<proteinExistence type="predicted"/>
<dbReference type="AlphaFoldDB" id="E9H4G5"/>
<evidence type="ECO:0000313" key="2">
    <source>
        <dbReference type="EMBL" id="EFX73376.1"/>
    </source>
</evidence>
<feature type="compositionally biased region" description="Low complexity" evidence="1">
    <location>
        <begin position="11"/>
        <end position="21"/>
    </location>
</feature>
<reference evidence="2 3" key="1">
    <citation type="journal article" date="2011" name="Science">
        <title>The ecoresponsive genome of Daphnia pulex.</title>
        <authorList>
            <person name="Colbourne J.K."/>
            <person name="Pfrender M.E."/>
            <person name="Gilbert D."/>
            <person name="Thomas W.K."/>
            <person name="Tucker A."/>
            <person name="Oakley T.H."/>
            <person name="Tokishita S."/>
            <person name="Aerts A."/>
            <person name="Arnold G.J."/>
            <person name="Basu M.K."/>
            <person name="Bauer D.J."/>
            <person name="Caceres C.E."/>
            <person name="Carmel L."/>
            <person name="Casola C."/>
            <person name="Choi J.H."/>
            <person name="Detter J.C."/>
            <person name="Dong Q."/>
            <person name="Dusheyko S."/>
            <person name="Eads B.D."/>
            <person name="Frohlich T."/>
            <person name="Geiler-Samerotte K.A."/>
            <person name="Gerlach D."/>
            <person name="Hatcher P."/>
            <person name="Jogdeo S."/>
            <person name="Krijgsveld J."/>
            <person name="Kriventseva E.V."/>
            <person name="Kultz D."/>
            <person name="Laforsch C."/>
            <person name="Lindquist E."/>
            <person name="Lopez J."/>
            <person name="Manak J.R."/>
            <person name="Muller J."/>
            <person name="Pangilinan J."/>
            <person name="Patwardhan R.P."/>
            <person name="Pitluck S."/>
            <person name="Pritham E.J."/>
            <person name="Rechtsteiner A."/>
            <person name="Rho M."/>
            <person name="Rogozin I.B."/>
            <person name="Sakarya O."/>
            <person name="Salamov A."/>
            <person name="Schaack S."/>
            <person name="Shapiro H."/>
            <person name="Shiga Y."/>
            <person name="Skalitzky C."/>
            <person name="Smith Z."/>
            <person name="Souvorov A."/>
            <person name="Sung W."/>
            <person name="Tang Z."/>
            <person name="Tsuchiya D."/>
            <person name="Tu H."/>
            <person name="Vos H."/>
            <person name="Wang M."/>
            <person name="Wolf Y.I."/>
            <person name="Yamagata H."/>
            <person name="Yamada T."/>
            <person name="Ye Y."/>
            <person name="Shaw J.R."/>
            <person name="Andrews J."/>
            <person name="Crease T.J."/>
            <person name="Tang H."/>
            <person name="Lucas S.M."/>
            <person name="Robertson H.M."/>
            <person name="Bork P."/>
            <person name="Koonin E.V."/>
            <person name="Zdobnov E.M."/>
            <person name="Grigoriev I.V."/>
            <person name="Lynch M."/>
            <person name="Boore J.L."/>
        </authorList>
    </citation>
    <scope>NUCLEOTIDE SEQUENCE [LARGE SCALE GENOMIC DNA]</scope>
</reference>
<dbReference type="InParanoid" id="E9H4G5"/>
<sequence>MGPIRFTVDESYSSSSPSTQSGGMNGAEPSGADVQQVIVTVALVEPGLSDGKQTQIISNEMMSDDVNPLE</sequence>
<evidence type="ECO:0000256" key="1">
    <source>
        <dbReference type="SAM" id="MobiDB-lite"/>
    </source>
</evidence>
<dbReference type="KEGG" id="dpx:DAPPUDRAFT_325352"/>
<feature type="region of interest" description="Disordered" evidence="1">
    <location>
        <begin position="1"/>
        <end position="32"/>
    </location>
</feature>
<dbReference type="EMBL" id="GL732591">
    <property type="protein sequence ID" value="EFX73376.1"/>
    <property type="molecule type" value="Genomic_DNA"/>
</dbReference>
<evidence type="ECO:0000313" key="3">
    <source>
        <dbReference type="Proteomes" id="UP000000305"/>
    </source>
</evidence>
<feature type="region of interest" description="Disordered" evidence="1">
    <location>
        <begin position="50"/>
        <end position="70"/>
    </location>
</feature>
<gene>
    <name evidence="2" type="ORF">DAPPUDRAFT_325352</name>
</gene>
<dbReference type="Proteomes" id="UP000000305">
    <property type="component" value="Unassembled WGS sequence"/>
</dbReference>
<protein>
    <submittedName>
        <fullName evidence="2">Uncharacterized protein</fullName>
    </submittedName>
</protein>
<name>E9H4G5_DAPPU</name>
<dbReference type="HOGENOM" id="CLU_2760396_0_0_1"/>
<feature type="compositionally biased region" description="Polar residues" evidence="1">
    <location>
        <begin position="51"/>
        <end position="61"/>
    </location>
</feature>
<organism evidence="2 3">
    <name type="scientific">Daphnia pulex</name>
    <name type="common">Water flea</name>
    <dbReference type="NCBI Taxonomy" id="6669"/>
    <lineage>
        <taxon>Eukaryota</taxon>
        <taxon>Metazoa</taxon>
        <taxon>Ecdysozoa</taxon>
        <taxon>Arthropoda</taxon>
        <taxon>Crustacea</taxon>
        <taxon>Branchiopoda</taxon>
        <taxon>Diplostraca</taxon>
        <taxon>Cladocera</taxon>
        <taxon>Anomopoda</taxon>
        <taxon>Daphniidae</taxon>
        <taxon>Daphnia</taxon>
    </lineage>
</organism>
<keyword evidence="3" id="KW-1185">Reference proteome</keyword>